<accession>A0A183BTF0</accession>
<organism evidence="1 2">
    <name type="scientific">Globodera pallida</name>
    <name type="common">Potato cyst nematode worm</name>
    <name type="synonym">Heterodera pallida</name>
    <dbReference type="NCBI Taxonomy" id="36090"/>
    <lineage>
        <taxon>Eukaryota</taxon>
        <taxon>Metazoa</taxon>
        <taxon>Ecdysozoa</taxon>
        <taxon>Nematoda</taxon>
        <taxon>Chromadorea</taxon>
        <taxon>Rhabditida</taxon>
        <taxon>Tylenchina</taxon>
        <taxon>Tylenchomorpha</taxon>
        <taxon>Tylenchoidea</taxon>
        <taxon>Heteroderidae</taxon>
        <taxon>Heteroderinae</taxon>
        <taxon>Globodera</taxon>
    </lineage>
</organism>
<reference evidence="2" key="2">
    <citation type="submission" date="2016-06" db="UniProtKB">
        <authorList>
            <consortium name="WormBaseParasite"/>
        </authorList>
    </citation>
    <scope>IDENTIFICATION</scope>
</reference>
<protein>
    <submittedName>
        <fullName evidence="2">Secreted protein</fullName>
    </submittedName>
</protein>
<keyword evidence="1" id="KW-1185">Reference proteome</keyword>
<evidence type="ECO:0000313" key="2">
    <source>
        <dbReference type="WBParaSite" id="GPLIN_000388600"/>
    </source>
</evidence>
<reference evidence="1" key="1">
    <citation type="submission" date="2014-05" db="EMBL/GenBank/DDBJ databases">
        <title>The genome and life-stage specific transcriptomes of Globodera pallida elucidate key aspects of plant parasitism by a cyst nematode.</title>
        <authorList>
            <person name="Cotton J.A."/>
            <person name="Lilley C.J."/>
            <person name="Jones L.M."/>
            <person name="Kikuchi T."/>
            <person name="Reid A.J."/>
            <person name="Thorpe P."/>
            <person name="Tsai I.J."/>
            <person name="Beasley H."/>
            <person name="Blok V."/>
            <person name="Cock P.J.A."/>
            <person name="Van den Akker S.E."/>
            <person name="Holroyd N."/>
            <person name="Hunt M."/>
            <person name="Mantelin S."/>
            <person name="Naghra H."/>
            <person name="Pain A."/>
            <person name="Palomares-Rius J.E."/>
            <person name="Zarowiecki M."/>
            <person name="Berriman M."/>
            <person name="Jones J.T."/>
            <person name="Urwin P.E."/>
        </authorList>
    </citation>
    <scope>NUCLEOTIDE SEQUENCE [LARGE SCALE GENOMIC DNA]</scope>
    <source>
        <strain evidence="1">Lindley</strain>
    </source>
</reference>
<dbReference type="WBParaSite" id="GPLIN_000388600">
    <property type="protein sequence ID" value="GPLIN_000388600"/>
    <property type="gene ID" value="GPLIN_000388600"/>
</dbReference>
<proteinExistence type="predicted"/>
<evidence type="ECO:0000313" key="1">
    <source>
        <dbReference type="Proteomes" id="UP000050741"/>
    </source>
</evidence>
<dbReference type="AlphaFoldDB" id="A0A183BTF0"/>
<dbReference type="Proteomes" id="UP000050741">
    <property type="component" value="Unassembled WGS sequence"/>
</dbReference>
<sequence length="74" mass="8090">MVIFLVEMGGWVSNWTVKLVLIQAGATALTQCCEYRKSVGRLGAALWAPPFGRCCLGAGDVWAPLFGRRTFGRQ</sequence>
<name>A0A183BTF0_GLOPA</name>